<evidence type="ECO:0000313" key="1">
    <source>
        <dbReference type="EMBL" id="QNU67910.1"/>
    </source>
</evidence>
<name>A0A4U7JFB8_9FIRM</name>
<evidence type="ECO:0000313" key="2">
    <source>
        <dbReference type="Proteomes" id="UP000306409"/>
    </source>
</evidence>
<dbReference type="Proteomes" id="UP000306409">
    <property type="component" value="Chromosome"/>
</dbReference>
<dbReference type="RefSeq" id="WP_137698446.1">
    <property type="nucleotide sequence ID" value="NZ_CP061336.1"/>
</dbReference>
<sequence>MNTKKILKLTLLNIGIALLNIALFSPGLLNIQMGGSNPLHAAIGGTAIFMSVVIFFYGNYMLITQKNRIIQIKEITNSEDCILALKQASGKRIFANDISIMLEQAESISKKKEKIRNVLLQKFNVIDTVFERFNGTINDVEYVFFTNIKSILNKIYAFDEEDYERISSSENRKKFSSKYIESKLSIYNEYITYIKNAMSDNEEILLKLDALLLEISNFDCLEIGEIDNMNEIRAIDELIKKSKYYNV</sequence>
<dbReference type="AlphaFoldDB" id="A0A4U7JFB8"/>
<proteinExistence type="predicted"/>
<accession>A0A4U7JFB8</accession>
<organism evidence="1 2">
    <name type="scientific">Ruminiclostridium herbifermentans</name>
    <dbReference type="NCBI Taxonomy" id="2488810"/>
    <lineage>
        <taxon>Bacteria</taxon>
        <taxon>Bacillati</taxon>
        <taxon>Bacillota</taxon>
        <taxon>Clostridia</taxon>
        <taxon>Eubacteriales</taxon>
        <taxon>Oscillospiraceae</taxon>
        <taxon>Ruminiclostridium</taxon>
    </lineage>
</organism>
<dbReference type="EMBL" id="CP061336">
    <property type="protein sequence ID" value="QNU67910.1"/>
    <property type="molecule type" value="Genomic_DNA"/>
</dbReference>
<keyword evidence="2" id="KW-1185">Reference proteome</keyword>
<dbReference type="OrthoDB" id="2935100at2"/>
<dbReference type="KEGG" id="rher:EHE19_005540"/>
<gene>
    <name evidence="1" type="ORF">EHE19_005540</name>
</gene>
<reference evidence="1 2" key="1">
    <citation type="submission" date="2020-09" db="EMBL/GenBank/DDBJ databases">
        <title>Characterization and genome sequencing of Ruminiclostridium sp. nov. MA18.</title>
        <authorList>
            <person name="Rettenmaier R."/>
            <person name="Kowollik M.-L."/>
            <person name="Liebl W."/>
            <person name="Zverlov V."/>
        </authorList>
    </citation>
    <scope>NUCLEOTIDE SEQUENCE [LARGE SCALE GENOMIC DNA]</scope>
    <source>
        <strain evidence="1 2">MA18</strain>
    </source>
</reference>
<protein>
    <submittedName>
        <fullName evidence="1">Uncharacterized protein</fullName>
    </submittedName>
</protein>